<proteinExistence type="predicted"/>
<sequence length="198" mass="23182">TPYHPEGNVHVERAHSPLVSALMKTVGDSKDCGLIFICHSFHHPNNNEPSNRFLSLLPLYGTHSVLSFNVTESTWQTLDWDKVISTSNRLALRIRQLQRRDSKLEEASNKLKSTRHKAIKDFARRHHFQFDFSAYKPGMWVWLHESQLENLIGDKAHWTYSGLYIIHEKLHNNAFILQELDGTLMKSHINIRRLRLFF</sequence>
<gene>
    <name evidence="1" type="ORF">K435DRAFT_566407</name>
</gene>
<evidence type="ECO:0000313" key="1">
    <source>
        <dbReference type="EMBL" id="THU89310.1"/>
    </source>
</evidence>
<dbReference type="AlphaFoldDB" id="A0A4S8LK46"/>
<dbReference type="EMBL" id="ML179373">
    <property type="protein sequence ID" value="THU89310.1"/>
    <property type="molecule type" value="Genomic_DNA"/>
</dbReference>
<feature type="non-terminal residue" evidence="1">
    <location>
        <position position="198"/>
    </location>
</feature>
<evidence type="ECO:0008006" key="3">
    <source>
        <dbReference type="Google" id="ProtNLM"/>
    </source>
</evidence>
<keyword evidence="2" id="KW-1185">Reference proteome</keyword>
<organism evidence="1 2">
    <name type="scientific">Dendrothele bispora (strain CBS 962.96)</name>
    <dbReference type="NCBI Taxonomy" id="1314807"/>
    <lineage>
        <taxon>Eukaryota</taxon>
        <taxon>Fungi</taxon>
        <taxon>Dikarya</taxon>
        <taxon>Basidiomycota</taxon>
        <taxon>Agaricomycotina</taxon>
        <taxon>Agaricomycetes</taxon>
        <taxon>Agaricomycetidae</taxon>
        <taxon>Agaricales</taxon>
        <taxon>Agaricales incertae sedis</taxon>
        <taxon>Dendrothele</taxon>
    </lineage>
</organism>
<reference evidence="1 2" key="1">
    <citation type="journal article" date="2019" name="Nat. Ecol. Evol.">
        <title>Megaphylogeny resolves global patterns of mushroom evolution.</title>
        <authorList>
            <person name="Varga T."/>
            <person name="Krizsan K."/>
            <person name="Foldi C."/>
            <person name="Dima B."/>
            <person name="Sanchez-Garcia M."/>
            <person name="Sanchez-Ramirez S."/>
            <person name="Szollosi G.J."/>
            <person name="Szarkandi J.G."/>
            <person name="Papp V."/>
            <person name="Albert L."/>
            <person name="Andreopoulos W."/>
            <person name="Angelini C."/>
            <person name="Antonin V."/>
            <person name="Barry K.W."/>
            <person name="Bougher N.L."/>
            <person name="Buchanan P."/>
            <person name="Buyck B."/>
            <person name="Bense V."/>
            <person name="Catcheside P."/>
            <person name="Chovatia M."/>
            <person name="Cooper J."/>
            <person name="Damon W."/>
            <person name="Desjardin D."/>
            <person name="Finy P."/>
            <person name="Geml J."/>
            <person name="Haridas S."/>
            <person name="Hughes K."/>
            <person name="Justo A."/>
            <person name="Karasinski D."/>
            <person name="Kautmanova I."/>
            <person name="Kiss B."/>
            <person name="Kocsube S."/>
            <person name="Kotiranta H."/>
            <person name="LaButti K.M."/>
            <person name="Lechner B.E."/>
            <person name="Liimatainen K."/>
            <person name="Lipzen A."/>
            <person name="Lukacs Z."/>
            <person name="Mihaltcheva S."/>
            <person name="Morgado L.N."/>
            <person name="Niskanen T."/>
            <person name="Noordeloos M.E."/>
            <person name="Ohm R.A."/>
            <person name="Ortiz-Santana B."/>
            <person name="Ovrebo C."/>
            <person name="Racz N."/>
            <person name="Riley R."/>
            <person name="Savchenko A."/>
            <person name="Shiryaev A."/>
            <person name="Soop K."/>
            <person name="Spirin V."/>
            <person name="Szebenyi C."/>
            <person name="Tomsovsky M."/>
            <person name="Tulloss R.E."/>
            <person name="Uehling J."/>
            <person name="Grigoriev I.V."/>
            <person name="Vagvolgyi C."/>
            <person name="Papp T."/>
            <person name="Martin F.M."/>
            <person name="Miettinen O."/>
            <person name="Hibbett D.S."/>
            <person name="Nagy L.G."/>
        </authorList>
    </citation>
    <scope>NUCLEOTIDE SEQUENCE [LARGE SCALE GENOMIC DNA]</scope>
    <source>
        <strain evidence="1 2">CBS 962.96</strain>
    </source>
</reference>
<protein>
    <recommendedName>
        <fullName evidence="3">Integrase catalytic domain-containing protein</fullName>
    </recommendedName>
</protein>
<accession>A0A4S8LK46</accession>
<feature type="non-terminal residue" evidence="1">
    <location>
        <position position="1"/>
    </location>
</feature>
<evidence type="ECO:0000313" key="2">
    <source>
        <dbReference type="Proteomes" id="UP000297245"/>
    </source>
</evidence>
<dbReference type="Proteomes" id="UP000297245">
    <property type="component" value="Unassembled WGS sequence"/>
</dbReference>
<dbReference type="OrthoDB" id="3235313at2759"/>
<name>A0A4S8LK46_DENBC</name>